<dbReference type="InParanoid" id="A0A0C3EMA2"/>
<organism evidence="1 2">
    <name type="scientific">Piloderma croceum (strain F 1598)</name>
    <dbReference type="NCBI Taxonomy" id="765440"/>
    <lineage>
        <taxon>Eukaryota</taxon>
        <taxon>Fungi</taxon>
        <taxon>Dikarya</taxon>
        <taxon>Basidiomycota</taxon>
        <taxon>Agaricomycotina</taxon>
        <taxon>Agaricomycetes</taxon>
        <taxon>Agaricomycetidae</taxon>
        <taxon>Atheliales</taxon>
        <taxon>Atheliaceae</taxon>
        <taxon>Piloderma</taxon>
    </lineage>
</organism>
<reference evidence="1 2" key="1">
    <citation type="submission" date="2014-04" db="EMBL/GenBank/DDBJ databases">
        <authorList>
            <consortium name="DOE Joint Genome Institute"/>
            <person name="Kuo A."/>
            <person name="Tarkka M."/>
            <person name="Buscot F."/>
            <person name="Kohler A."/>
            <person name="Nagy L.G."/>
            <person name="Floudas D."/>
            <person name="Copeland A."/>
            <person name="Barry K.W."/>
            <person name="Cichocki N."/>
            <person name="Veneault-Fourrey C."/>
            <person name="LaButti K."/>
            <person name="Lindquist E.A."/>
            <person name="Lipzen A."/>
            <person name="Lundell T."/>
            <person name="Morin E."/>
            <person name="Murat C."/>
            <person name="Sun H."/>
            <person name="Tunlid A."/>
            <person name="Henrissat B."/>
            <person name="Grigoriev I.V."/>
            <person name="Hibbett D.S."/>
            <person name="Martin F."/>
            <person name="Nordberg H.P."/>
            <person name="Cantor M.N."/>
            <person name="Hua S.X."/>
        </authorList>
    </citation>
    <scope>NUCLEOTIDE SEQUENCE [LARGE SCALE GENOMIC DNA]</scope>
    <source>
        <strain evidence="1 2">F 1598</strain>
    </source>
</reference>
<sequence length="244" mass="27413">NRAYSYFSFKEIKTKKEVSKVAGGLQDGHIQTWYRLNHVAVDAVGFPAFMAHVRKSWLEPGWEQNVKLVILASHQGTTPISDWIMLLKLTNALLNGHTCKLSDEDLRNHIQSHIHPDTMTAATTAKLHLIVSYEKYKCSLKVVNDAQVRADDLLRSAVKQMMSQPTSVRRATITRFNNASSTSSSSTAVNSSVTHAPDRLPALNAAEHALLMEHEGCFKCRRFYMTHKSTDCPEGFPRNLPIRP</sequence>
<reference evidence="2" key="2">
    <citation type="submission" date="2015-01" db="EMBL/GenBank/DDBJ databases">
        <title>Evolutionary Origins and Diversification of the Mycorrhizal Mutualists.</title>
        <authorList>
            <consortium name="DOE Joint Genome Institute"/>
            <consortium name="Mycorrhizal Genomics Consortium"/>
            <person name="Kohler A."/>
            <person name="Kuo A."/>
            <person name="Nagy L.G."/>
            <person name="Floudas D."/>
            <person name="Copeland A."/>
            <person name="Barry K.W."/>
            <person name="Cichocki N."/>
            <person name="Veneault-Fourrey C."/>
            <person name="LaButti K."/>
            <person name="Lindquist E.A."/>
            <person name="Lipzen A."/>
            <person name="Lundell T."/>
            <person name="Morin E."/>
            <person name="Murat C."/>
            <person name="Riley R."/>
            <person name="Ohm R."/>
            <person name="Sun H."/>
            <person name="Tunlid A."/>
            <person name="Henrissat B."/>
            <person name="Grigoriev I.V."/>
            <person name="Hibbett D.S."/>
            <person name="Martin F."/>
        </authorList>
    </citation>
    <scope>NUCLEOTIDE SEQUENCE [LARGE SCALE GENOMIC DNA]</scope>
    <source>
        <strain evidence="2">F 1598</strain>
    </source>
</reference>
<dbReference type="Proteomes" id="UP000054166">
    <property type="component" value="Unassembled WGS sequence"/>
</dbReference>
<dbReference type="STRING" id="765440.A0A0C3EMA2"/>
<name>A0A0C3EMA2_PILCF</name>
<dbReference type="HOGENOM" id="CLU_018255_0_0_1"/>
<dbReference type="EMBL" id="KN833075">
    <property type="protein sequence ID" value="KIM73710.1"/>
    <property type="molecule type" value="Genomic_DNA"/>
</dbReference>
<proteinExistence type="predicted"/>
<gene>
    <name evidence="1" type="ORF">PILCRDRAFT_80837</name>
</gene>
<keyword evidence="2" id="KW-1185">Reference proteome</keyword>
<feature type="non-terminal residue" evidence="1">
    <location>
        <position position="1"/>
    </location>
</feature>
<dbReference type="AlphaFoldDB" id="A0A0C3EMA2"/>
<evidence type="ECO:0000313" key="2">
    <source>
        <dbReference type="Proteomes" id="UP000054166"/>
    </source>
</evidence>
<protein>
    <submittedName>
        <fullName evidence="1">Uncharacterized protein</fullName>
    </submittedName>
</protein>
<dbReference type="OrthoDB" id="2369050at2759"/>
<evidence type="ECO:0000313" key="1">
    <source>
        <dbReference type="EMBL" id="KIM73710.1"/>
    </source>
</evidence>
<accession>A0A0C3EMA2</accession>